<sequence>MNVLLHLHLQPINPVIFGESRSLNLGACFVLRCFQRLSVPDLATQQCSWRNSWYTRGQFLTILSY</sequence>
<proteinExistence type="predicted"/>
<dbReference type="Proteomes" id="UP000229952">
    <property type="component" value="Unassembled WGS sequence"/>
</dbReference>
<dbReference type="EMBL" id="PCRQ01000065">
    <property type="protein sequence ID" value="PIP24125.1"/>
    <property type="molecule type" value="Genomic_DNA"/>
</dbReference>
<name>A0A2G9YXZ8_9BACT</name>
<reference evidence="1 2" key="1">
    <citation type="submission" date="2017-09" db="EMBL/GenBank/DDBJ databases">
        <title>Depth-based differentiation of microbial function through sediment-hosted aquifers and enrichment of novel symbionts in the deep terrestrial subsurface.</title>
        <authorList>
            <person name="Probst A.J."/>
            <person name="Ladd B."/>
            <person name="Jarett J.K."/>
            <person name="Geller-Mcgrath D.E."/>
            <person name="Sieber C.M."/>
            <person name="Emerson J.B."/>
            <person name="Anantharaman K."/>
            <person name="Thomas B.C."/>
            <person name="Malmstrom R."/>
            <person name="Stieglmeier M."/>
            <person name="Klingl A."/>
            <person name="Woyke T."/>
            <person name="Ryan C.M."/>
            <person name="Banfield J.F."/>
        </authorList>
    </citation>
    <scope>NUCLEOTIDE SEQUENCE [LARGE SCALE GENOMIC DNA]</scope>
    <source>
        <strain evidence="1">CG23_combo_of_CG06-09_8_20_14_all_37_18</strain>
    </source>
</reference>
<evidence type="ECO:0000313" key="2">
    <source>
        <dbReference type="Proteomes" id="UP000229952"/>
    </source>
</evidence>
<dbReference type="AlphaFoldDB" id="A0A2G9YXZ8"/>
<evidence type="ECO:0000313" key="1">
    <source>
        <dbReference type="EMBL" id="PIP24125.1"/>
    </source>
</evidence>
<comment type="caution">
    <text evidence="1">The sequence shown here is derived from an EMBL/GenBank/DDBJ whole genome shotgun (WGS) entry which is preliminary data.</text>
</comment>
<protein>
    <submittedName>
        <fullName evidence="1">Uncharacterized protein</fullName>
    </submittedName>
</protein>
<gene>
    <name evidence="1" type="ORF">COX35_02430</name>
</gene>
<organism evidence="1 2">
    <name type="scientific">Candidatus Nealsonbacteria bacterium CG23_combo_of_CG06-09_8_20_14_all_37_18</name>
    <dbReference type="NCBI Taxonomy" id="1974720"/>
    <lineage>
        <taxon>Bacteria</taxon>
        <taxon>Candidatus Nealsoniibacteriota</taxon>
    </lineage>
</organism>
<accession>A0A2G9YXZ8</accession>